<dbReference type="KEGG" id="lua:D4A81_02210"/>
<evidence type="ECO:0000313" key="2">
    <source>
        <dbReference type="Proteomes" id="UP000265562"/>
    </source>
</evidence>
<reference evidence="1 2" key="1">
    <citation type="submission" date="2018-09" db="EMBL/GenBank/DDBJ databases">
        <title>Genome sequencing of Lachnoanaerobaculum umeaense DSM 23576.</title>
        <authorList>
            <person name="Kook J.-K."/>
            <person name="Park S.-N."/>
            <person name="Lim Y.K."/>
        </authorList>
    </citation>
    <scope>NUCLEOTIDE SEQUENCE [LARGE SCALE GENOMIC DNA]</scope>
    <source>
        <strain evidence="2">DSM 23576 \ CCUG 58757</strain>
    </source>
</reference>
<organism evidence="1 2">
    <name type="scientific">Lachnoanaerobaculum umeaense</name>
    <dbReference type="NCBI Taxonomy" id="617123"/>
    <lineage>
        <taxon>Bacteria</taxon>
        <taxon>Bacillati</taxon>
        <taxon>Bacillota</taxon>
        <taxon>Clostridia</taxon>
        <taxon>Lachnospirales</taxon>
        <taxon>Lachnospiraceae</taxon>
        <taxon>Lachnoanaerobaculum</taxon>
    </lineage>
</organism>
<dbReference type="EMBL" id="CP032364">
    <property type="protein sequence ID" value="AYA98845.1"/>
    <property type="molecule type" value="Genomic_DNA"/>
</dbReference>
<sequence>MIAQMSSKSKIYHRQGCRFINRIEEKSLVSFDLDDGRIKYLKPCKCCCNIKFLYNEYRENLKDVFRDLPIWTELKEDYVGVHTDWYNWRIGLSESSQEIRLYLEEWNEELQKDLLVRVDQVGKSKNLKTAMRYIAKEERVAFYPCKYRKYAIGIEYLAKKRGVQIEFDDTDLYILTDMAAWKISYVQYFDRYKLLHCPFDGKPLTMEEAKTAHYHVQRDVAKNQSPYNHLEYIVKHDEAKKLMQISYKKLPKVTKQQKKYYRQAENREKRNSIRRVWNLFAELEAGKVRYANRMD</sequence>
<dbReference type="RefSeq" id="WP_111525279.1">
    <property type="nucleotide sequence ID" value="NZ_CP032364.1"/>
</dbReference>
<dbReference type="OrthoDB" id="2023011at2"/>
<gene>
    <name evidence="1" type="ORF">D4A81_02210</name>
</gene>
<evidence type="ECO:0000313" key="1">
    <source>
        <dbReference type="EMBL" id="AYA98845.1"/>
    </source>
</evidence>
<accession>A0A385PY42</accession>
<name>A0A385PY42_9FIRM</name>
<dbReference type="AlphaFoldDB" id="A0A385PY42"/>
<keyword evidence="2" id="KW-1185">Reference proteome</keyword>
<proteinExistence type="predicted"/>
<protein>
    <submittedName>
        <fullName evidence="1">Uncharacterized protein</fullName>
    </submittedName>
</protein>
<dbReference type="Proteomes" id="UP000265562">
    <property type="component" value="Chromosome"/>
</dbReference>